<proteinExistence type="predicted"/>
<dbReference type="Proteomes" id="UP000015106">
    <property type="component" value="Chromosome 7"/>
</dbReference>
<name>A0A8R7RA22_TRIUA</name>
<organism evidence="1 2">
    <name type="scientific">Triticum urartu</name>
    <name type="common">Red wild einkorn</name>
    <name type="synonym">Crithodium urartu</name>
    <dbReference type="NCBI Taxonomy" id="4572"/>
    <lineage>
        <taxon>Eukaryota</taxon>
        <taxon>Viridiplantae</taxon>
        <taxon>Streptophyta</taxon>
        <taxon>Embryophyta</taxon>
        <taxon>Tracheophyta</taxon>
        <taxon>Spermatophyta</taxon>
        <taxon>Magnoliopsida</taxon>
        <taxon>Liliopsida</taxon>
        <taxon>Poales</taxon>
        <taxon>Poaceae</taxon>
        <taxon>BOP clade</taxon>
        <taxon>Pooideae</taxon>
        <taxon>Triticodae</taxon>
        <taxon>Triticeae</taxon>
        <taxon>Triticinae</taxon>
        <taxon>Triticum</taxon>
    </lineage>
</organism>
<dbReference type="AlphaFoldDB" id="A0A8R7RA22"/>
<keyword evidence="2" id="KW-1185">Reference proteome</keyword>
<reference evidence="1" key="3">
    <citation type="submission" date="2022-06" db="UniProtKB">
        <authorList>
            <consortium name="EnsemblPlants"/>
        </authorList>
    </citation>
    <scope>IDENTIFICATION</scope>
</reference>
<sequence>MACRNRACGWINNRTTYGDQGGEQQPAASWLLLPLLIREYYTSIQRTQRTEG</sequence>
<dbReference type="EnsemblPlants" id="TuG1812G0700005378.01.T01">
    <property type="protein sequence ID" value="TuG1812G0700005378.01.T01"/>
    <property type="gene ID" value="TuG1812G0700005378.01"/>
</dbReference>
<accession>A0A8R7RA22</accession>
<reference evidence="1" key="2">
    <citation type="submission" date="2018-03" db="EMBL/GenBank/DDBJ databases">
        <title>The Triticum urartu genome reveals the dynamic nature of wheat genome evolution.</title>
        <authorList>
            <person name="Ling H."/>
            <person name="Ma B."/>
            <person name="Shi X."/>
            <person name="Liu H."/>
            <person name="Dong L."/>
            <person name="Sun H."/>
            <person name="Cao Y."/>
            <person name="Gao Q."/>
            <person name="Zheng S."/>
            <person name="Li Y."/>
            <person name="Yu Y."/>
            <person name="Du H."/>
            <person name="Qi M."/>
            <person name="Li Y."/>
            <person name="Yu H."/>
            <person name="Cui Y."/>
            <person name="Wang N."/>
            <person name="Chen C."/>
            <person name="Wu H."/>
            <person name="Zhao Y."/>
            <person name="Zhang J."/>
            <person name="Li Y."/>
            <person name="Zhou W."/>
            <person name="Zhang B."/>
            <person name="Hu W."/>
            <person name="Eijk M."/>
            <person name="Tang J."/>
            <person name="Witsenboer H."/>
            <person name="Zhao S."/>
            <person name="Li Z."/>
            <person name="Zhang A."/>
            <person name="Wang D."/>
            <person name="Liang C."/>
        </authorList>
    </citation>
    <scope>NUCLEOTIDE SEQUENCE [LARGE SCALE GENOMIC DNA]</scope>
    <source>
        <strain evidence="1">cv. G1812</strain>
    </source>
</reference>
<evidence type="ECO:0000313" key="1">
    <source>
        <dbReference type="EnsemblPlants" id="TuG1812G0700005378.01.T01"/>
    </source>
</evidence>
<protein>
    <submittedName>
        <fullName evidence="1">Uncharacterized protein</fullName>
    </submittedName>
</protein>
<evidence type="ECO:0000313" key="2">
    <source>
        <dbReference type="Proteomes" id="UP000015106"/>
    </source>
</evidence>
<reference evidence="2" key="1">
    <citation type="journal article" date="2013" name="Nature">
        <title>Draft genome of the wheat A-genome progenitor Triticum urartu.</title>
        <authorList>
            <person name="Ling H.Q."/>
            <person name="Zhao S."/>
            <person name="Liu D."/>
            <person name="Wang J."/>
            <person name="Sun H."/>
            <person name="Zhang C."/>
            <person name="Fan H."/>
            <person name="Li D."/>
            <person name="Dong L."/>
            <person name="Tao Y."/>
            <person name="Gao C."/>
            <person name="Wu H."/>
            <person name="Li Y."/>
            <person name="Cui Y."/>
            <person name="Guo X."/>
            <person name="Zheng S."/>
            <person name="Wang B."/>
            <person name="Yu K."/>
            <person name="Liang Q."/>
            <person name="Yang W."/>
            <person name="Lou X."/>
            <person name="Chen J."/>
            <person name="Feng M."/>
            <person name="Jian J."/>
            <person name="Zhang X."/>
            <person name="Luo G."/>
            <person name="Jiang Y."/>
            <person name="Liu J."/>
            <person name="Wang Z."/>
            <person name="Sha Y."/>
            <person name="Zhang B."/>
            <person name="Wu H."/>
            <person name="Tang D."/>
            <person name="Shen Q."/>
            <person name="Xue P."/>
            <person name="Zou S."/>
            <person name="Wang X."/>
            <person name="Liu X."/>
            <person name="Wang F."/>
            <person name="Yang Y."/>
            <person name="An X."/>
            <person name="Dong Z."/>
            <person name="Zhang K."/>
            <person name="Zhang X."/>
            <person name="Luo M.C."/>
            <person name="Dvorak J."/>
            <person name="Tong Y."/>
            <person name="Wang J."/>
            <person name="Yang H."/>
            <person name="Li Z."/>
            <person name="Wang D."/>
            <person name="Zhang A."/>
            <person name="Wang J."/>
        </authorList>
    </citation>
    <scope>NUCLEOTIDE SEQUENCE</scope>
    <source>
        <strain evidence="2">cv. G1812</strain>
    </source>
</reference>
<dbReference type="Gramene" id="TuG1812G0700005378.01.T01">
    <property type="protein sequence ID" value="TuG1812G0700005378.01.T01"/>
    <property type="gene ID" value="TuG1812G0700005378.01"/>
</dbReference>